<sequence>MGQFDLERYRQEMSSFIGAGEETAVFYEALDFAFAAHDGQMRKSGDPYIIHPCATARILAEEMDIQNCEILAAGLLHDTIEDVEEITPETIREKFGPNVEAIVVGCTKVKHHSGDKQALKKLVHRNLFTGAAVRPEVMIVKLADRMHNLRTLGSMPRHKRQRIAEETLDFYAPLATILGLFGLKRELYTRALSYKFPKQGQKLRQYINRLERNPNLLALTGNLSKKLSAAGVKAQISVRTKGLWGYYDVRNQILKKELEVPQELLVTVEDRVSCYQTLGILNELYPPIPRTIRDFIANPKPTGYQGLHARAIIEGSKYLFKIRTEEMARSAQRGLVKDWNPNEKKQGRFVREIQEMFDILGNNEAVSYRDMIAAGGRKEIYTYTPQGDLICLPVNSVVLDFAFRIHTDIGHTCTGAIIGDRKVKPDEILQDGNVVRVLRQNNPVNFDLDMQHCCQTPRARSELTKVFRKRIQAVSVETGRAVLEQEMRRYGLSYDLLEQEGMENIQIYFNLASRDELLQEVGQGQLRLRELIYEIRNGLQMMSSEILPQPTGILNRIELTTVDPVVVKSSACCKPTPLDKGSVGLLSRRGISLHCKDCFQLQKLKIQREDAVEVRWKLSATPVKKEQKFTIVSATAKRVFKLISLAPESLHVTGVLRTGKKTTAVPSWEVRFIVDNLQGLKRIIRHLDRSDLRYSFDFEQ</sequence>
<dbReference type="Gene3D" id="1.10.3210.10">
    <property type="entry name" value="Hypothetical protein af1432"/>
    <property type="match status" value="1"/>
</dbReference>
<dbReference type="SMART" id="SM00471">
    <property type="entry name" value="HDc"/>
    <property type="match status" value="1"/>
</dbReference>
<evidence type="ECO:0000256" key="1">
    <source>
        <dbReference type="ARBA" id="ARBA00007476"/>
    </source>
</evidence>
<reference evidence="4" key="1">
    <citation type="journal article" date="2024" name="Syst. Appl. Microbiol.">
        <title>First single-strain enrichments of Electrothrix cable bacteria, description of E. aestuarii sp. nov. and E. rattekaaiensis sp. nov., and proposal of a cable bacteria taxonomy following the rules of the SeqCode.</title>
        <authorList>
            <person name="Plum-Jensen L.E."/>
            <person name="Schramm A."/>
            <person name="Marshall I.P.G."/>
        </authorList>
    </citation>
    <scope>NUCLEOTIDE SEQUENCE</scope>
    <source>
        <strain evidence="4">Rat1</strain>
    </source>
</reference>
<comment type="similarity">
    <text evidence="1">Belongs to the RelA/SpoT family.</text>
</comment>
<proteinExistence type="inferred from homology"/>
<gene>
    <name evidence="4" type="ORF">Q3M24_01555</name>
</gene>
<dbReference type="Pfam" id="PF13328">
    <property type="entry name" value="HD_4"/>
    <property type="match status" value="1"/>
</dbReference>
<dbReference type="Gene3D" id="3.30.460.10">
    <property type="entry name" value="Beta Polymerase, domain 2"/>
    <property type="match status" value="1"/>
</dbReference>
<dbReference type="InterPro" id="IPR012676">
    <property type="entry name" value="TGS-like"/>
</dbReference>
<feature type="domain" description="RelA/SpoT" evidence="3">
    <location>
        <begin position="238"/>
        <end position="345"/>
    </location>
</feature>
<dbReference type="SUPFAM" id="SSF81301">
    <property type="entry name" value="Nucleotidyltransferase"/>
    <property type="match status" value="1"/>
</dbReference>
<dbReference type="InterPro" id="IPR003607">
    <property type="entry name" value="HD/PDEase_dom"/>
</dbReference>
<feature type="domain" description="HD/PDEase" evidence="2">
    <location>
        <begin position="44"/>
        <end position="158"/>
    </location>
</feature>
<dbReference type="InterPro" id="IPR007685">
    <property type="entry name" value="RelA_SpoT"/>
</dbReference>
<dbReference type="EMBL" id="CP159373">
    <property type="protein sequence ID" value="XCN73464.1"/>
    <property type="molecule type" value="Genomic_DNA"/>
</dbReference>
<dbReference type="Pfam" id="PF04607">
    <property type="entry name" value="RelA_SpoT"/>
    <property type="match status" value="1"/>
</dbReference>
<dbReference type="GO" id="GO:0005886">
    <property type="term" value="C:plasma membrane"/>
    <property type="evidence" value="ECO:0007669"/>
    <property type="project" value="TreeGrafter"/>
</dbReference>
<dbReference type="Gene3D" id="3.10.20.30">
    <property type="match status" value="1"/>
</dbReference>
<dbReference type="SUPFAM" id="SSF81271">
    <property type="entry name" value="TGS-like"/>
    <property type="match status" value="1"/>
</dbReference>
<protein>
    <submittedName>
        <fullName evidence="4">HD domain-containing protein</fullName>
    </submittedName>
</protein>
<accession>A0AAU8LX61</accession>
<dbReference type="PANTHER" id="PTHR21262">
    <property type="entry name" value="GUANOSINE-3',5'-BIS DIPHOSPHATE 3'-PYROPHOSPHOHYDROLASE"/>
    <property type="match status" value="1"/>
</dbReference>
<dbReference type="AlphaFoldDB" id="A0AAU8LX61"/>
<dbReference type="CDD" id="cd00077">
    <property type="entry name" value="HDc"/>
    <property type="match status" value="1"/>
</dbReference>
<dbReference type="FunFam" id="3.10.20.30:FF:000002">
    <property type="entry name" value="GTP pyrophosphokinase (RelA/SpoT)"/>
    <property type="match status" value="1"/>
</dbReference>
<dbReference type="SUPFAM" id="SSF109604">
    <property type="entry name" value="HD-domain/PDEase-like"/>
    <property type="match status" value="1"/>
</dbReference>
<organism evidence="4">
    <name type="scientific">Candidatus Electrothrix aestuarii</name>
    <dbReference type="NCBI Taxonomy" id="3062594"/>
    <lineage>
        <taxon>Bacteria</taxon>
        <taxon>Pseudomonadati</taxon>
        <taxon>Thermodesulfobacteriota</taxon>
        <taxon>Desulfobulbia</taxon>
        <taxon>Desulfobulbales</taxon>
        <taxon>Desulfobulbaceae</taxon>
        <taxon>Candidatus Electrothrix</taxon>
    </lineage>
</organism>
<dbReference type="InterPro" id="IPR004095">
    <property type="entry name" value="TGS"/>
</dbReference>
<name>A0AAU8LX61_9BACT</name>
<evidence type="ECO:0000259" key="2">
    <source>
        <dbReference type="SMART" id="SM00471"/>
    </source>
</evidence>
<dbReference type="GO" id="GO:0015969">
    <property type="term" value="P:guanosine tetraphosphate metabolic process"/>
    <property type="evidence" value="ECO:0007669"/>
    <property type="project" value="InterPro"/>
</dbReference>
<dbReference type="InterPro" id="IPR043519">
    <property type="entry name" value="NT_sf"/>
</dbReference>
<dbReference type="KEGG" id="eaj:Q3M24_01555"/>
<evidence type="ECO:0000313" key="4">
    <source>
        <dbReference type="EMBL" id="XCN73464.1"/>
    </source>
</evidence>
<dbReference type="SMART" id="SM00954">
    <property type="entry name" value="RelA_SpoT"/>
    <property type="match status" value="1"/>
</dbReference>
<dbReference type="InterPro" id="IPR012675">
    <property type="entry name" value="Beta-grasp_dom_sf"/>
</dbReference>
<dbReference type="PANTHER" id="PTHR21262:SF31">
    <property type="entry name" value="GTP PYROPHOSPHOKINASE"/>
    <property type="match status" value="1"/>
</dbReference>
<reference evidence="4" key="2">
    <citation type="submission" date="2024-06" db="EMBL/GenBank/DDBJ databases">
        <authorList>
            <person name="Plum-Jensen L.E."/>
            <person name="Schramm A."/>
            <person name="Marshall I.P.G."/>
        </authorList>
    </citation>
    <scope>NUCLEOTIDE SEQUENCE</scope>
    <source>
        <strain evidence="4">Rat1</strain>
    </source>
</reference>
<evidence type="ECO:0000259" key="3">
    <source>
        <dbReference type="SMART" id="SM00954"/>
    </source>
</evidence>
<dbReference type="Pfam" id="PF02824">
    <property type="entry name" value="TGS"/>
    <property type="match status" value="1"/>
</dbReference>